<name>A0A8C3IIX0_CHRPI</name>
<feature type="domain" description="Coiled-coil protein 142 C-terminal" evidence="2">
    <location>
        <begin position="527"/>
        <end position="933"/>
    </location>
</feature>
<dbReference type="Pfam" id="PF14923">
    <property type="entry name" value="CCDC142"/>
    <property type="match status" value="1"/>
</dbReference>
<proteinExistence type="predicted"/>
<reference evidence="3" key="1">
    <citation type="submission" date="2025-08" db="UniProtKB">
        <authorList>
            <consortium name="Ensembl"/>
        </authorList>
    </citation>
    <scope>IDENTIFICATION</scope>
</reference>
<evidence type="ECO:0000313" key="3">
    <source>
        <dbReference type="Ensembl" id="ENSCPBP00000035081.1"/>
    </source>
</evidence>
<feature type="compositionally biased region" description="Polar residues" evidence="1">
    <location>
        <begin position="206"/>
        <end position="215"/>
    </location>
</feature>
<accession>A0A8C3IIX0</accession>
<dbReference type="InterPro" id="IPR026700">
    <property type="entry name" value="CCDC142"/>
</dbReference>
<dbReference type="PANTHER" id="PTHR21436:SF2">
    <property type="entry name" value="COILED-COIL DOMAIN-CONTAINING PROTEIN 142"/>
    <property type="match status" value="1"/>
</dbReference>
<evidence type="ECO:0000313" key="4">
    <source>
        <dbReference type="Proteomes" id="UP000694380"/>
    </source>
</evidence>
<feature type="region of interest" description="Disordered" evidence="1">
    <location>
        <begin position="147"/>
        <end position="180"/>
    </location>
</feature>
<protein>
    <recommendedName>
        <fullName evidence="2">Coiled-coil protein 142 C-terminal domain-containing protein</fullName>
    </recommendedName>
</protein>
<dbReference type="GeneTree" id="ENSGT00390000009871"/>
<dbReference type="Proteomes" id="UP000694380">
    <property type="component" value="Unplaced"/>
</dbReference>
<sequence>MDKESSLERSRRKAYLEMIEVDGIGLNAVFILIMSRMSQASGSILPPLSSLVGPKKVSPTDGQREREESADSGCSSLSGFAKSLQKAEALLWNCVNPSVRRLLQQQASASAYDSDEEDSPGALARLAQVERSYLGLSRCLCVQETPARRPSEATSSRRPVTRPRAPSPTTLSTPAWPSTVPPCTPCCSTATASASPTSTAAASKGPRTSSATSWLSWRGRTREGTLGGGGQLRGLCEELRTHTSHWSGLQRKMRSDPWLRVLLLQHHESVTHMKQALGLLALHAIRLVERYVEVLLHCLARASPAAVSPAQLSDLFQGLEIYNHVLSDQALERASSEPGADPATPLRRKGEMCGGAQAYPIGRVLGVLAAERGRLAAHRLHQLLLQRAQRDCLEQVHWENAVVPWSMDRSSISETDVGSPGPPTVEGLPSLPKELQVLCREDKELLDLVLGVLVASTDTLWHHVLKRPKQEKPPAEEGQEPPLVPAASPGLDERLSSASLPSWKSVRWLDASYSEAAEVLYAQYRPLFWEAAATSLAHHLELRQDQAQPCRGLPPCTERAAATLAQELSQALGQARVPLECEAALRRLCMCLISQAVFQSWDRGFCQALGSSLSDKCMPGPRTAGAAHSRTAQLLRELHPPLAFALKCLEPPLAARTASGDLVSPSLRLELLTRCLATGQASCSWLMAKAYQHLAAWSLCPFLLVTQGDLQLLKAETTRLAELVSGAFPEGEESPRWVRPALGSHQERQLCLQIYSTATSIQSFSQDVLRMFSSDCKRMSAEIFSQTMPLGKHWRAGLRADLPSTPSEYALAAAQSVLGQVLQGIQLLPHESQVPALTHVMTAFVEAWMDHILTQKIKFSLQGALQLKQDFDTVRQLVQSEDCGLSPEIKQSVLSLRIFQQMDNAIICLLQQPSSKAYLPSHTWESFRKCCESALPPARCMMAGQRWEPGRAGLGPGWDVPRDGLCWVLFPAHNQHARAEHAAPRPQARGQAGLAQLCTGCGGALGGTSSTLHGTPGPVVSGRLAGARRSGGAGPWLFLEQPADSLPSWRHSGLLGPALPAGLGLAGHRGAISP</sequence>
<evidence type="ECO:0000259" key="2">
    <source>
        <dbReference type="Pfam" id="PF14923"/>
    </source>
</evidence>
<feature type="compositionally biased region" description="Polar residues" evidence="1">
    <location>
        <begin position="167"/>
        <end position="176"/>
    </location>
</feature>
<organism evidence="3 4">
    <name type="scientific">Chrysemys picta bellii</name>
    <name type="common">Western painted turtle</name>
    <name type="synonym">Emys bellii</name>
    <dbReference type="NCBI Taxonomy" id="8478"/>
    <lineage>
        <taxon>Eukaryota</taxon>
        <taxon>Metazoa</taxon>
        <taxon>Chordata</taxon>
        <taxon>Craniata</taxon>
        <taxon>Vertebrata</taxon>
        <taxon>Euteleostomi</taxon>
        <taxon>Archelosauria</taxon>
        <taxon>Testudinata</taxon>
        <taxon>Testudines</taxon>
        <taxon>Cryptodira</taxon>
        <taxon>Durocryptodira</taxon>
        <taxon>Testudinoidea</taxon>
        <taxon>Emydidae</taxon>
        <taxon>Chrysemys</taxon>
    </lineage>
</organism>
<dbReference type="InterPro" id="IPR055350">
    <property type="entry name" value="CCDC142_C"/>
</dbReference>
<feature type="region of interest" description="Disordered" evidence="1">
    <location>
        <begin position="196"/>
        <end position="229"/>
    </location>
</feature>
<dbReference type="Ensembl" id="ENSCPBT00000041160.1">
    <property type="protein sequence ID" value="ENSCPBP00000035081.1"/>
    <property type="gene ID" value="ENSCPBG00000024452.1"/>
</dbReference>
<feature type="region of interest" description="Disordered" evidence="1">
    <location>
        <begin position="466"/>
        <end position="491"/>
    </location>
</feature>
<dbReference type="AlphaFoldDB" id="A0A8C3IIX0"/>
<evidence type="ECO:0000256" key="1">
    <source>
        <dbReference type="SAM" id="MobiDB-lite"/>
    </source>
</evidence>
<feature type="region of interest" description="Disordered" evidence="1">
    <location>
        <begin position="51"/>
        <end position="74"/>
    </location>
</feature>
<dbReference type="PANTHER" id="PTHR21436">
    <property type="entry name" value="COILED-COIL DOMAIN-CONTAINING PROTEIN 142"/>
    <property type="match status" value="1"/>
</dbReference>
<reference evidence="3" key="2">
    <citation type="submission" date="2025-09" db="UniProtKB">
        <authorList>
            <consortium name="Ensembl"/>
        </authorList>
    </citation>
    <scope>IDENTIFICATION</scope>
</reference>
<keyword evidence="4" id="KW-1185">Reference proteome</keyword>